<organism evidence="1 2">
    <name type="scientific">Prosthecobacter fluviatilis</name>
    <dbReference type="NCBI Taxonomy" id="445931"/>
    <lineage>
        <taxon>Bacteria</taxon>
        <taxon>Pseudomonadati</taxon>
        <taxon>Verrucomicrobiota</taxon>
        <taxon>Verrucomicrobiia</taxon>
        <taxon>Verrucomicrobiales</taxon>
        <taxon>Verrucomicrobiaceae</taxon>
        <taxon>Prosthecobacter</taxon>
    </lineage>
</organism>
<dbReference type="RefSeq" id="WP_377166389.1">
    <property type="nucleotide sequence ID" value="NZ_JBHSMQ010000003.1"/>
</dbReference>
<keyword evidence="2" id="KW-1185">Reference proteome</keyword>
<reference evidence="2" key="1">
    <citation type="journal article" date="2019" name="Int. J. Syst. Evol. Microbiol.">
        <title>The Global Catalogue of Microorganisms (GCM) 10K type strain sequencing project: providing services to taxonomists for standard genome sequencing and annotation.</title>
        <authorList>
            <consortium name="The Broad Institute Genomics Platform"/>
            <consortium name="The Broad Institute Genome Sequencing Center for Infectious Disease"/>
            <person name="Wu L."/>
            <person name="Ma J."/>
        </authorList>
    </citation>
    <scope>NUCLEOTIDE SEQUENCE [LARGE SCALE GENOMIC DNA]</scope>
    <source>
        <strain evidence="2">CGMCC 4.1469</strain>
    </source>
</reference>
<gene>
    <name evidence="1" type="ORF">ACFQDI_10935</name>
</gene>
<protein>
    <submittedName>
        <fullName evidence="1">Uncharacterized protein</fullName>
    </submittedName>
</protein>
<dbReference type="Proteomes" id="UP001596052">
    <property type="component" value="Unassembled WGS sequence"/>
</dbReference>
<dbReference type="EMBL" id="JBHSMQ010000003">
    <property type="protein sequence ID" value="MFC5455373.1"/>
    <property type="molecule type" value="Genomic_DNA"/>
</dbReference>
<accession>A0ABW0KPE0</accession>
<sequence>MQAQQPPADPELASLLLAYKTRVTEDVQTPLSKAQMELDQNYAQALDRAQQDATLKGKLEEAEALRAEKSAVAANTGGDLPALPPKLREMAALRKKYQDAVQALRTSMQRKLEPLQKELVRQLEALAVKMVRAGKTDAALEARQLAKDYAEQPGVLDGEWQDQTKKVTPKPKNFPIVLKKGDSISTVMSFKPPVEIEVVAKIEKLDLRLGYAADQLIFNWERRPDELRIDGGPADRIYTPMMGEFPQKKFAVIRWSVTKDRQTISVDGKQRFEHQGDYAGIDRPVSILAYGSEVTVQSIKTRTPVSSATR</sequence>
<proteinExistence type="predicted"/>
<name>A0ABW0KPE0_9BACT</name>
<evidence type="ECO:0000313" key="1">
    <source>
        <dbReference type="EMBL" id="MFC5455373.1"/>
    </source>
</evidence>
<evidence type="ECO:0000313" key="2">
    <source>
        <dbReference type="Proteomes" id="UP001596052"/>
    </source>
</evidence>
<comment type="caution">
    <text evidence="1">The sequence shown here is derived from an EMBL/GenBank/DDBJ whole genome shotgun (WGS) entry which is preliminary data.</text>
</comment>